<sequence>MNAVFTENAPKALGPYSQAIKANGFVFISGQGGINPETGKLVEGGVEAETLQSMKNIEAILKEAGSDFSKVVKTTCFLADINDFAKFNAIYAEYFTSKPARSCVAVKELPANFSVEVEVIAIAE</sequence>
<evidence type="ECO:0000313" key="2">
    <source>
        <dbReference type="EMBL" id="SUP44670.1"/>
    </source>
</evidence>
<dbReference type="Proteomes" id="UP000255367">
    <property type="component" value="Unassembled WGS sequence"/>
</dbReference>
<dbReference type="GO" id="GO:0005829">
    <property type="term" value="C:cytosol"/>
    <property type="evidence" value="ECO:0007669"/>
    <property type="project" value="TreeGrafter"/>
</dbReference>
<keyword evidence="2" id="KW-0378">Hydrolase</keyword>
<dbReference type="SUPFAM" id="SSF55298">
    <property type="entry name" value="YjgF-like"/>
    <property type="match status" value="1"/>
</dbReference>
<dbReference type="CDD" id="cd00448">
    <property type="entry name" value="YjgF_YER057c_UK114_family"/>
    <property type="match status" value="1"/>
</dbReference>
<dbReference type="Gene3D" id="3.30.1330.40">
    <property type="entry name" value="RutC-like"/>
    <property type="match status" value="1"/>
</dbReference>
<gene>
    <name evidence="2" type="primary">yabJ</name>
    <name evidence="2" type="ORF">NCTC12020_01773</name>
</gene>
<dbReference type="EC" id="3.5.4.-" evidence="2"/>
<proteinExistence type="inferred from homology"/>
<dbReference type="FunFam" id="3.30.1330.40:FF:000001">
    <property type="entry name" value="L-PSP family endoribonuclease"/>
    <property type="match status" value="1"/>
</dbReference>
<accession>A0A380NPP3</accession>
<dbReference type="InterPro" id="IPR006175">
    <property type="entry name" value="YjgF/YER057c/UK114"/>
</dbReference>
<dbReference type="OrthoDB" id="9803101at2"/>
<comment type="similarity">
    <text evidence="1">Belongs to the RutC family.</text>
</comment>
<dbReference type="PANTHER" id="PTHR11803:SF58">
    <property type="entry name" value="PROTEIN HMF1-RELATED"/>
    <property type="match status" value="1"/>
</dbReference>
<reference evidence="2 3" key="1">
    <citation type="submission" date="2018-06" db="EMBL/GenBank/DDBJ databases">
        <authorList>
            <consortium name="Pathogen Informatics"/>
            <person name="Doyle S."/>
        </authorList>
    </citation>
    <scope>NUCLEOTIDE SEQUENCE [LARGE SCALE GENOMIC DNA]</scope>
    <source>
        <strain evidence="2 3">NCTC12020</strain>
    </source>
</reference>
<evidence type="ECO:0000313" key="3">
    <source>
        <dbReference type="Proteomes" id="UP000255367"/>
    </source>
</evidence>
<dbReference type="NCBIfam" id="TIGR00004">
    <property type="entry name" value="Rid family detoxifying hydrolase"/>
    <property type="match status" value="1"/>
</dbReference>
<dbReference type="Pfam" id="PF01042">
    <property type="entry name" value="Ribonuc_L-PSP"/>
    <property type="match status" value="1"/>
</dbReference>
<organism evidence="2 3">
    <name type="scientific">Veillonella criceti</name>
    <dbReference type="NCBI Taxonomy" id="103891"/>
    <lineage>
        <taxon>Bacteria</taxon>
        <taxon>Bacillati</taxon>
        <taxon>Bacillota</taxon>
        <taxon>Negativicutes</taxon>
        <taxon>Veillonellales</taxon>
        <taxon>Veillonellaceae</taxon>
        <taxon>Veillonella</taxon>
    </lineage>
</organism>
<evidence type="ECO:0000256" key="1">
    <source>
        <dbReference type="ARBA" id="ARBA00010552"/>
    </source>
</evidence>
<keyword evidence="3" id="KW-1185">Reference proteome</keyword>
<dbReference type="InterPro" id="IPR006056">
    <property type="entry name" value="RidA"/>
</dbReference>
<dbReference type="EMBL" id="UHIO01000001">
    <property type="protein sequence ID" value="SUP44670.1"/>
    <property type="molecule type" value="Genomic_DNA"/>
</dbReference>
<dbReference type="InterPro" id="IPR035959">
    <property type="entry name" value="RutC-like_sf"/>
</dbReference>
<dbReference type="PANTHER" id="PTHR11803">
    <property type="entry name" value="2-IMINOBUTANOATE/2-IMINOPROPANOATE DEAMINASE RIDA"/>
    <property type="match status" value="1"/>
</dbReference>
<dbReference type="RefSeq" id="WP_115310856.1">
    <property type="nucleotide sequence ID" value="NZ_UHIO01000001.1"/>
</dbReference>
<dbReference type="AlphaFoldDB" id="A0A380NPP3"/>
<protein>
    <submittedName>
        <fullName evidence="2">Enamine/imine deaminase</fullName>
        <ecNumber evidence="2">3.5.4.-</ecNumber>
    </submittedName>
</protein>
<dbReference type="GO" id="GO:0019239">
    <property type="term" value="F:deaminase activity"/>
    <property type="evidence" value="ECO:0007669"/>
    <property type="project" value="TreeGrafter"/>
</dbReference>
<name>A0A380NPP3_9FIRM</name>